<feature type="region of interest" description="Disordered" evidence="6">
    <location>
        <begin position="77"/>
        <end position="173"/>
    </location>
</feature>
<dbReference type="Gene3D" id="2.130.10.10">
    <property type="entry name" value="YVTN repeat-like/Quinoprotein amine dehydrogenase"/>
    <property type="match status" value="1"/>
</dbReference>
<dbReference type="InterPro" id="IPR015943">
    <property type="entry name" value="WD40/YVTN_repeat-like_dom_sf"/>
</dbReference>
<feature type="region of interest" description="Disordered" evidence="6">
    <location>
        <begin position="1"/>
        <end position="56"/>
    </location>
</feature>
<organism evidence="8 9">
    <name type="scientific">Cyclotella atomus</name>
    <dbReference type="NCBI Taxonomy" id="382360"/>
    <lineage>
        <taxon>Eukaryota</taxon>
        <taxon>Sar</taxon>
        <taxon>Stramenopiles</taxon>
        <taxon>Ochrophyta</taxon>
        <taxon>Bacillariophyta</taxon>
        <taxon>Coscinodiscophyceae</taxon>
        <taxon>Thalassiosirophycidae</taxon>
        <taxon>Stephanodiscales</taxon>
        <taxon>Stephanodiscaceae</taxon>
        <taxon>Cyclotella</taxon>
    </lineage>
</organism>
<dbReference type="AlphaFoldDB" id="A0ABD3NGC4"/>
<evidence type="ECO:0000256" key="3">
    <source>
        <dbReference type="ARBA" id="ARBA00022737"/>
    </source>
</evidence>
<feature type="compositionally biased region" description="Low complexity" evidence="6">
    <location>
        <begin position="332"/>
        <end position="344"/>
    </location>
</feature>
<dbReference type="PANTHER" id="PTHR19918">
    <property type="entry name" value="CELL DIVISION CYCLE 20 CDC20 FIZZY -RELATED"/>
    <property type="match status" value="1"/>
</dbReference>
<name>A0ABD3NGC4_9STRA</name>
<keyword evidence="3" id="KW-0677">Repeat</keyword>
<keyword evidence="2 5" id="KW-0853">WD repeat</keyword>
<dbReference type="InterPro" id="IPR033010">
    <property type="entry name" value="Cdc20/Fizzy"/>
</dbReference>
<evidence type="ECO:0000259" key="7">
    <source>
        <dbReference type="Pfam" id="PF24807"/>
    </source>
</evidence>
<keyword evidence="9" id="KW-1185">Reference proteome</keyword>
<feature type="compositionally biased region" description="Polar residues" evidence="6">
    <location>
        <begin position="82"/>
        <end position="94"/>
    </location>
</feature>
<dbReference type="PANTHER" id="PTHR19918:SF1">
    <property type="entry name" value="FIZZY-RELATED PROTEIN HOMOLOG"/>
    <property type="match status" value="1"/>
</dbReference>
<evidence type="ECO:0000313" key="9">
    <source>
        <dbReference type="Proteomes" id="UP001530400"/>
    </source>
</evidence>
<dbReference type="InterPro" id="IPR001680">
    <property type="entry name" value="WD40_rpt"/>
</dbReference>
<dbReference type="InterPro" id="IPR056150">
    <property type="entry name" value="WD40_CDC20-Fz"/>
</dbReference>
<dbReference type="PROSITE" id="PS00678">
    <property type="entry name" value="WD_REPEATS_1"/>
    <property type="match status" value="1"/>
</dbReference>
<reference evidence="8 9" key="1">
    <citation type="submission" date="2024-10" db="EMBL/GenBank/DDBJ databases">
        <title>Updated reference genomes for cyclostephanoid diatoms.</title>
        <authorList>
            <person name="Roberts W.R."/>
            <person name="Alverson A.J."/>
        </authorList>
    </citation>
    <scope>NUCLEOTIDE SEQUENCE [LARGE SCALE GENOMIC DNA]</scope>
    <source>
        <strain evidence="8 9">AJA010-31</strain>
    </source>
</reference>
<sequence>MKRAVENDIPSSESKQSQEKKVTFILPPKRIKLNHRVSSSNSSSPSPSNIMPNHFSSQDDIVIPMETDARPHKFTFDVVDNEPSNCGTPSSTSSRHLRNTYPLSSCWGPSTPSSGRSNRSPRHSPSPRLCSPKSDRVDNRYLVRLPPSYSPRNAKSNASPKNHNGQHIRSKSNEEIRKNLFSSNNSTGDVVMEDAYNTPLRRADSRRLPTSPASSQSRVWTSNSAYYIDSRDGSVTSATSGTSIQTFMNSPRRRGQITGISSPMSENLSHPVVSTSVASSPSSASGVLVGPDEGAGDRYIPSRVSSNLAFSLPVGHGSITRAPRRQQSNASNTTNRTNVNNVVTDDLNPAPSFGATVMGGGRPAEQTEESPDGQAVEPSFSDDAGSQSDGNSERHDASHRQPLLYDALLRSEMLGENFDPSMQTSMQQPSPSNMTSNKIVTPFRERSNNLRFVSPRQMYQNALYRSGTNDDRAVSVVNAFNLSPVSLSGNQRSSLGSYADKRKRKIAKVPCKVLDAPSLQDDFYLNLVDWGSQNMLAVGLGNTVYLWYASTSQVTKLVDLSGTEDAVTSVAWSEGGRHLAVGTTKGEVQLWDATAEKLIRTMNGHSARVGTLGWKGTASGGSPLLASGSRDRLICLRDPRSDQSFETRLVAHKQEVCGLKWSFGERSMLASGGNDNKLLVWDIKKHTQPYHTFGEHQAAVKAIAWSPHQHGILASGGGTADRCIRFSNCLTGQSINCIDTGSQVCNLAWSKNCNEIVSTHGYSLNQIVVWKYPTMTKMATLTGHTYRVLYLSVSPDGSTIVTGAGDETLRFWQVFPGPQKEGSSDGGMLFPSMTGSVIR</sequence>
<feature type="region of interest" description="Disordered" evidence="6">
    <location>
        <begin position="317"/>
        <end position="399"/>
    </location>
</feature>
<feature type="repeat" description="WD" evidence="5">
    <location>
        <begin position="781"/>
        <end position="814"/>
    </location>
</feature>
<feature type="compositionally biased region" description="Polar residues" evidence="6">
    <location>
        <begin position="150"/>
        <end position="163"/>
    </location>
</feature>
<feature type="compositionally biased region" description="Low complexity" evidence="6">
    <location>
        <begin position="38"/>
        <end position="49"/>
    </location>
</feature>
<dbReference type="InterPro" id="IPR036322">
    <property type="entry name" value="WD40_repeat_dom_sf"/>
</dbReference>
<dbReference type="Proteomes" id="UP001530400">
    <property type="component" value="Unassembled WGS sequence"/>
</dbReference>
<evidence type="ECO:0000256" key="2">
    <source>
        <dbReference type="ARBA" id="ARBA00022574"/>
    </source>
</evidence>
<protein>
    <recommendedName>
        <fullName evidence="7">CDC20/Fizzy WD40 domain-containing protein</fullName>
    </recommendedName>
</protein>
<comment type="caution">
    <text evidence="8">The sequence shown here is derived from an EMBL/GenBank/DDBJ whole genome shotgun (WGS) entry which is preliminary data.</text>
</comment>
<feature type="compositionally biased region" description="Low complexity" evidence="6">
    <location>
        <begin position="109"/>
        <end position="118"/>
    </location>
</feature>
<dbReference type="PROSITE" id="PS50294">
    <property type="entry name" value="WD_REPEATS_REGION"/>
    <property type="match status" value="3"/>
</dbReference>
<dbReference type="InterPro" id="IPR019775">
    <property type="entry name" value="WD40_repeat_CS"/>
</dbReference>
<dbReference type="SMART" id="SM00320">
    <property type="entry name" value="WD40"/>
    <property type="match status" value="6"/>
</dbReference>
<feature type="repeat" description="WD" evidence="5">
    <location>
        <begin position="649"/>
        <end position="684"/>
    </location>
</feature>
<feature type="repeat" description="WD" evidence="5">
    <location>
        <begin position="560"/>
        <end position="601"/>
    </location>
</feature>
<comment type="similarity">
    <text evidence="1">Belongs to the WD repeat CDC20/Fizzy family.</text>
</comment>
<keyword evidence="4" id="KW-0131">Cell cycle</keyword>
<evidence type="ECO:0000256" key="5">
    <source>
        <dbReference type="PROSITE-ProRule" id="PRU00221"/>
    </source>
</evidence>
<dbReference type="EMBL" id="JALLPJ020001171">
    <property type="protein sequence ID" value="KAL3774977.1"/>
    <property type="molecule type" value="Genomic_DNA"/>
</dbReference>
<gene>
    <name evidence="8" type="ORF">ACHAWO_008908</name>
</gene>
<accession>A0ABD3NGC4</accession>
<evidence type="ECO:0000256" key="6">
    <source>
        <dbReference type="SAM" id="MobiDB-lite"/>
    </source>
</evidence>
<evidence type="ECO:0000256" key="1">
    <source>
        <dbReference type="ARBA" id="ARBA00006445"/>
    </source>
</evidence>
<feature type="domain" description="CDC20/Fizzy WD40" evidence="7">
    <location>
        <begin position="514"/>
        <end position="812"/>
    </location>
</feature>
<dbReference type="PROSITE" id="PS50082">
    <property type="entry name" value="WD_REPEATS_2"/>
    <property type="match status" value="3"/>
</dbReference>
<proteinExistence type="inferred from homology"/>
<dbReference type="Pfam" id="PF24807">
    <property type="entry name" value="WD40_CDC20-Fz"/>
    <property type="match status" value="1"/>
</dbReference>
<dbReference type="SUPFAM" id="SSF50978">
    <property type="entry name" value="WD40 repeat-like"/>
    <property type="match status" value="1"/>
</dbReference>
<evidence type="ECO:0000256" key="4">
    <source>
        <dbReference type="ARBA" id="ARBA00023306"/>
    </source>
</evidence>
<evidence type="ECO:0000313" key="8">
    <source>
        <dbReference type="EMBL" id="KAL3774977.1"/>
    </source>
</evidence>